<dbReference type="AlphaFoldDB" id="A0A3D9YZ51"/>
<proteinExistence type="predicted"/>
<dbReference type="RefSeq" id="WP_115836171.1">
    <property type="nucleotide sequence ID" value="NZ_CP025086.1"/>
</dbReference>
<dbReference type="Proteomes" id="UP000256900">
    <property type="component" value="Unassembled WGS sequence"/>
</dbReference>
<keyword evidence="1" id="KW-0812">Transmembrane</keyword>
<feature type="transmembrane region" description="Helical" evidence="1">
    <location>
        <begin position="20"/>
        <end position="42"/>
    </location>
</feature>
<comment type="caution">
    <text evidence="3">The sequence shown here is derived from an EMBL/GenBank/DDBJ whole genome shotgun (WGS) entry which is preliminary data.</text>
</comment>
<sequence>MKQLFGRFARCRSAATAVEFGMVSMPLLLCIFGIIEFGRLMWTREALQQTAIAGARCMGLVQNACGSAGIYSSSLATSYVESQAASWAITLGATNVTLNANATCAGLTGFSQVSIVYTFNTVVPALIKALAGGTQLSATACFPNAQS</sequence>
<evidence type="ECO:0000259" key="2">
    <source>
        <dbReference type="Pfam" id="PF07811"/>
    </source>
</evidence>
<gene>
    <name evidence="3" type="ORF">DES32_1685</name>
</gene>
<accession>A0A3D9YZ51</accession>
<dbReference type="InterPro" id="IPR012495">
    <property type="entry name" value="TadE-like_dom"/>
</dbReference>
<keyword evidence="1" id="KW-1133">Transmembrane helix</keyword>
<keyword evidence="4" id="KW-1185">Reference proteome</keyword>
<organism evidence="3 4">
    <name type="scientific">Methylovirgula ligni</name>
    <dbReference type="NCBI Taxonomy" id="569860"/>
    <lineage>
        <taxon>Bacteria</taxon>
        <taxon>Pseudomonadati</taxon>
        <taxon>Pseudomonadota</taxon>
        <taxon>Alphaproteobacteria</taxon>
        <taxon>Hyphomicrobiales</taxon>
        <taxon>Beijerinckiaceae</taxon>
        <taxon>Methylovirgula</taxon>
    </lineage>
</organism>
<dbReference type="OrthoDB" id="7356451at2"/>
<name>A0A3D9YZ51_9HYPH</name>
<protein>
    <submittedName>
        <fullName evidence="3">TadE-like protein</fullName>
    </submittedName>
</protein>
<keyword evidence="1" id="KW-0472">Membrane</keyword>
<dbReference type="EMBL" id="QUMO01000002">
    <property type="protein sequence ID" value="REF88044.1"/>
    <property type="molecule type" value="Genomic_DNA"/>
</dbReference>
<evidence type="ECO:0000313" key="4">
    <source>
        <dbReference type="Proteomes" id="UP000256900"/>
    </source>
</evidence>
<evidence type="ECO:0000256" key="1">
    <source>
        <dbReference type="SAM" id="Phobius"/>
    </source>
</evidence>
<feature type="domain" description="TadE-like" evidence="2">
    <location>
        <begin position="15"/>
        <end position="56"/>
    </location>
</feature>
<dbReference type="Pfam" id="PF07811">
    <property type="entry name" value="TadE"/>
    <property type="match status" value="1"/>
</dbReference>
<reference evidence="3 4" key="1">
    <citation type="submission" date="2018-08" db="EMBL/GenBank/DDBJ databases">
        <title>Genomic Encyclopedia of Type Strains, Phase IV (KMG-IV): sequencing the most valuable type-strain genomes for metagenomic binning, comparative biology and taxonomic classification.</title>
        <authorList>
            <person name="Goeker M."/>
        </authorList>
    </citation>
    <scope>NUCLEOTIDE SEQUENCE [LARGE SCALE GENOMIC DNA]</scope>
    <source>
        <strain evidence="3 4">BW863</strain>
    </source>
</reference>
<evidence type="ECO:0000313" key="3">
    <source>
        <dbReference type="EMBL" id="REF88044.1"/>
    </source>
</evidence>